<dbReference type="Pfam" id="PF20150">
    <property type="entry name" value="2EXR"/>
    <property type="match status" value="1"/>
</dbReference>
<evidence type="ECO:0000256" key="1">
    <source>
        <dbReference type="SAM" id="MobiDB-lite"/>
    </source>
</evidence>
<dbReference type="Proteomes" id="UP000070700">
    <property type="component" value="Unassembled WGS sequence"/>
</dbReference>
<dbReference type="InterPro" id="IPR045518">
    <property type="entry name" value="2EXR"/>
</dbReference>
<accession>A0A194XUV7</accession>
<dbReference type="RefSeq" id="XP_018077847.1">
    <property type="nucleotide sequence ID" value="XM_018214034.1"/>
</dbReference>
<dbReference type="GeneID" id="28823760"/>
<gene>
    <name evidence="3" type="ORF">LY89DRAFT_680236</name>
</gene>
<reference evidence="3 4" key="1">
    <citation type="submission" date="2015-10" db="EMBL/GenBank/DDBJ databases">
        <title>Full genome of DAOMC 229536 Phialocephala scopiformis, a fungal endophyte of spruce producing the potent anti-insectan compound rugulosin.</title>
        <authorList>
            <consortium name="DOE Joint Genome Institute"/>
            <person name="Walker A.K."/>
            <person name="Frasz S.L."/>
            <person name="Seifert K.A."/>
            <person name="Miller J.D."/>
            <person name="Mondo S.J."/>
            <person name="Labutti K."/>
            <person name="Lipzen A."/>
            <person name="Dockter R."/>
            <person name="Kennedy M."/>
            <person name="Grigoriev I.V."/>
            <person name="Spatafora J.W."/>
        </authorList>
    </citation>
    <scope>NUCLEOTIDE SEQUENCE [LARGE SCALE GENOMIC DNA]</scope>
    <source>
        <strain evidence="3 4">CBS 120377</strain>
    </source>
</reference>
<name>A0A194XUV7_MOLSC</name>
<keyword evidence="4" id="KW-1185">Reference proteome</keyword>
<protein>
    <recommendedName>
        <fullName evidence="2">2EXR domain-containing protein</fullName>
    </recommendedName>
</protein>
<evidence type="ECO:0000313" key="3">
    <source>
        <dbReference type="EMBL" id="KUJ23492.1"/>
    </source>
</evidence>
<feature type="compositionally biased region" description="Low complexity" evidence="1">
    <location>
        <begin position="21"/>
        <end position="30"/>
    </location>
</feature>
<evidence type="ECO:0000313" key="4">
    <source>
        <dbReference type="Proteomes" id="UP000070700"/>
    </source>
</evidence>
<feature type="domain" description="2EXR" evidence="2">
    <location>
        <begin position="67"/>
        <end position="166"/>
    </location>
</feature>
<dbReference type="AlphaFoldDB" id="A0A194XUV7"/>
<dbReference type="PANTHER" id="PTHR35910">
    <property type="entry name" value="2EXR DOMAIN-CONTAINING PROTEIN"/>
    <property type="match status" value="1"/>
</dbReference>
<feature type="region of interest" description="Disordered" evidence="1">
    <location>
        <begin position="1"/>
        <end position="56"/>
    </location>
</feature>
<feature type="compositionally biased region" description="Polar residues" evidence="1">
    <location>
        <begin position="31"/>
        <end position="41"/>
    </location>
</feature>
<dbReference type="InParanoid" id="A0A194XUV7"/>
<sequence length="320" mass="36421">MTTSKETSVQELPTDAEPSKSETSTSLKTSAQDLLTNMESSNLRDEDSGNIPSTDVQEVCASDDPLFEYFPDLPLELRQKIWKHAIPLFPRIVMFDLSDSNRNRAMIYTPSTQDKWVVSVSSPATLLNVCHEAREEILQYYDTPLVDHGTTLRPSCILINLEIDLLFFTSLDTFVKANYREGLYDCIQQIFGPTYGNKIREELRHLAIDHKLALKICDPISLNPPSHAGFNLEYMEIVFDLSYRKMPRRKVYRGDGLWRNPLWNDFDEDRQAQLMKWGAVDFTEGRGAVLVKDDTDSEVSSSISPSGNLILRASKPVYVL</sequence>
<feature type="compositionally biased region" description="Polar residues" evidence="1">
    <location>
        <begin position="1"/>
        <end position="11"/>
    </location>
</feature>
<dbReference type="PANTHER" id="PTHR35910:SF6">
    <property type="entry name" value="2EXR DOMAIN-CONTAINING PROTEIN"/>
    <property type="match status" value="1"/>
</dbReference>
<organism evidence="3 4">
    <name type="scientific">Mollisia scopiformis</name>
    <name type="common">Conifer needle endophyte fungus</name>
    <name type="synonym">Phialocephala scopiformis</name>
    <dbReference type="NCBI Taxonomy" id="149040"/>
    <lineage>
        <taxon>Eukaryota</taxon>
        <taxon>Fungi</taxon>
        <taxon>Dikarya</taxon>
        <taxon>Ascomycota</taxon>
        <taxon>Pezizomycotina</taxon>
        <taxon>Leotiomycetes</taxon>
        <taxon>Helotiales</taxon>
        <taxon>Mollisiaceae</taxon>
        <taxon>Mollisia</taxon>
    </lineage>
</organism>
<dbReference type="OrthoDB" id="3473305at2759"/>
<dbReference type="EMBL" id="KQ947405">
    <property type="protein sequence ID" value="KUJ23492.1"/>
    <property type="molecule type" value="Genomic_DNA"/>
</dbReference>
<dbReference type="KEGG" id="psco:LY89DRAFT_680236"/>
<proteinExistence type="predicted"/>
<evidence type="ECO:0000259" key="2">
    <source>
        <dbReference type="Pfam" id="PF20150"/>
    </source>
</evidence>